<comment type="catalytic activity">
    <reaction evidence="6">
        <text>2-deoxy-D-ribose 5-phosphate = D-glyceraldehyde 3-phosphate + acetaldehyde</text>
        <dbReference type="Rhea" id="RHEA:12821"/>
        <dbReference type="ChEBI" id="CHEBI:15343"/>
        <dbReference type="ChEBI" id="CHEBI:59776"/>
        <dbReference type="ChEBI" id="CHEBI:62877"/>
        <dbReference type="EC" id="4.1.2.4"/>
    </reaction>
</comment>
<dbReference type="NCBIfam" id="TIGR00126">
    <property type="entry name" value="deoC"/>
    <property type="match status" value="1"/>
</dbReference>
<dbReference type="CDD" id="cd00959">
    <property type="entry name" value="DeoC"/>
    <property type="match status" value="1"/>
</dbReference>
<evidence type="ECO:0000256" key="4">
    <source>
        <dbReference type="ARBA" id="ARBA00023239"/>
    </source>
</evidence>
<dbReference type="SUPFAM" id="SSF51569">
    <property type="entry name" value="Aldolase"/>
    <property type="match status" value="1"/>
</dbReference>
<evidence type="ECO:0000313" key="8">
    <source>
        <dbReference type="EMBL" id="MCW3807591.1"/>
    </source>
</evidence>
<keyword evidence="5" id="KW-0704">Schiff base</keyword>
<evidence type="ECO:0000256" key="2">
    <source>
        <dbReference type="ARBA" id="ARBA00009473"/>
    </source>
</evidence>
<organism evidence="8 9">
    <name type="scientific">Plebeiibacterium marinum</name>
    <dbReference type="NCBI Taxonomy" id="2992111"/>
    <lineage>
        <taxon>Bacteria</taxon>
        <taxon>Pseudomonadati</taxon>
        <taxon>Bacteroidota</taxon>
        <taxon>Bacteroidia</taxon>
        <taxon>Marinilabiliales</taxon>
        <taxon>Marinilabiliaceae</taxon>
        <taxon>Plebeiibacterium</taxon>
    </lineage>
</organism>
<reference evidence="8" key="1">
    <citation type="submission" date="2022-10" db="EMBL/GenBank/DDBJ databases">
        <authorList>
            <person name="Yu W.X."/>
        </authorList>
    </citation>
    <scope>NUCLEOTIDE SEQUENCE</scope>
    <source>
        <strain evidence="8">D04</strain>
    </source>
</reference>
<dbReference type="EC" id="4.1.2.4" evidence="3 7"/>
<accession>A0AAE3MHA5</accession>
<keyword evidence="9" id="KW-1185">Reference proteome</keyword>
<evidence type="ECO:0000256" key="1">
    <source>
        <dbReference type="ARBA" id="ARBA00004816"/>
    </source>
</evidence>
<comment type="pathway">
    <text evidence="1">Carbohydrate degradation; 2-deoxy-D-ribose 1-phosphate degradation; D-glyceraldehyde 3-phosphate and acetaldehyde from 2-deoxy-alpha-D-ribose 1-phosphate: step 2/2.</text>
</comment>
<dbReference type="PANTHER" id="PTHR10889:SF3">
    <property type="entry name" value="DEOXYRIBOSE-PHOSPHATE ALDOLASE"/>
    <property type="match status" value="1"/>
</dbReference>
<gene>
    <name evidence="8" type="primary">deoC</name>
    <name evidence="8" type="ORF">OM074_18335</name>
</gene>
<dbReference type="EMBL" id="JAPDPI010000051">
    <property type="protein sequence ID" value="MCW3807591.1"/>
    <property type="molecule type" value="Genomic_DNA"/>
</dbReference>
<dbReference type="InterPro" id="IPR013785">
    <property type="entry name" value="Aldolase_TIM"/>
</dbReference>
<comment type="similarity">
    <text evidence="2">Belongs to the DeoC/FbaB aldolase family. DeoC type 2 subfamily.</text>
</comment>
<dbReference type="PIRSF" id="PIRSF001357">
    <property type="entry name" value="DeoC"/>
    <property type="match status" value="1"/>
</dbReference>
<evidence type="ECO:0000256" key="5">
    <source>
        <dbReference type="ARBA" id="ARBA00023270"/>
    </source>
</evidence>
<sequence>MMQSENILDDYTPDFKFEEVESLAKKIIDDNKEICNDIEVLKKIFNCIDLTTLKETDSSNSVMAFIQKVNQFEKEYPNIPNVGGICVFPVFTPILKQYLKAEGVNRAVVSAGFPASQTFLDLKVLETKKAVDFGANEIDVVISVGEFIEGNYEFVYEEIRQLKEACGKAHLKVILETGAIKDPELIWNASIIAMDAGADFIKTSTGKIPVAATIKAAYVMCRAIKAFNAKHKRKVGFKPAGGIAETYEAVNYYAVVKDILGEEWLNKDLFRIGASRLANNLLSDILKLEGEDKGEVKFF</sequence>
<evidence type="ECO:0000256" key="6">
    <source>
        <dbReference type="ARBA" id="ARBA00048791"/>
    </source>
</evidence>
<proteinExistence type="inferred from homology"/>
<evidence type="ECO:0000256" key="3">
    <source>
        <dbReference type="ARBA" id="ARBA00012515"/>
    </source>
</evidence>
<comment type="caution">
    <text evidence="8">The sequence shown here is derived from an EMBL/GenBank/DDBJ whole genome shotgun (WGS) entry which is preliminary data.</text>
</comment>
<keyword evidence="4 8" id="KW-0456">Lyase</keyword>
<dbReference type="RefSeq" id="WP_301202023.1">
    <property type="nucleotide sequence ID" value="NZ_JAPDPI010000051.1"/>
</dbReference>
<dbReference type="AlphaFoldDB" id="A0AAE3MHA5"/>
<dbReference type="InterPro" id="IPR011343">
    <property type="entry name" value="DeoC"/>
</dbReference>
<dbReference type="Gene3D" id="3.20.20.70">
    <property type="entry name" value="Aldolase class I"/>
    <property type="match status" value="1"/>
</dbReference>
<dbReference type="PANTHER" id="PTHR10889">
    <property type="entry name" value="DEOXYRIBOSE-PHOSPHATE ALDOLASE"/>
    <property type="match status" value="1"/>
</dbReference>
<protein>
    <recommendedName>
        <fullName evidence="3 7">Deoxyribose-phosphate aldolase</fullName>
        <ecNumber evidence="3 7">4.1.2.4</ecNumber>
    </recommendedName>
</protein>
<dbReference type="InterPro" id="IPR002915">
    <property type="entry name" value="DeoC/FbaB/LacD_aldolase"/>
</dbReference>
<dbReference type="GO" id="GO:0004139">
    <property type="term" value="F:deoxyribose-phosphate aldolase activity"/>
    <property type="evidence" value="ECO:0007669"/>
    <property type="project" value="UniProtKB-UniRule"/>
</dbReference>
<name>A0AAE3MHA5_9BACT</name>
<dbReference type="SMART" id="SM01133">
    <property type="entry name" value="DeoC"/>
    <property type="match status" value="1"/>
</dbReference>
<dbReference type="GO" id="GO:0009264">
    <property type="term" value="P:deoxyribonucleotide catabolic process"/>
    <property type="evidence" value="ECO:0007669"/>
    <property type="project" value="UniProtKB-UniRule"/>
</dbReference>
<dbReference type="GO" id="GO:0016052">
    <property type="term" value="P:carbohydrate catabolic process"/>
    <property type="evidence" value="ECO:0007669"/>
    <property type="project" value="TreeGrafter"/>
</dbReference>
<evidence type="ECO:0000313" key="9">
    <source>
        <dbReference type="Proteomes" id="UP001207408"/>
    </source>
</evidence>
<dbReference type="Pfam" id="PF01791">
    <property type="entry name" value="DeoC"/>
    <property type="match status" value="1"/>
</dbReference>
<dbReference type="Proteomes" id="UP001207408">
    <property type="component" value="Unassembled WGS sequence"/>
</dbReference>
<dbReference type="GO" id="GO:0005737">
    <property type="term" value="C:cytoplasm"/>
    <property type="evidence" value="ECO:0007669"/>
    <property type="project" value="InterPro"/>
</dbReference>
<evidence type="ECO:0000256" key="7">
    <source>
        <dbReference type="NCBIfam" id="TIGR00126"/>
    </source>
</evidence>